<organism evidence="2 3">
    <name type="scientific">Cohnella luojiensis</name>
    <dbReference type="NCBI Taxonomy" id="652876"/>
    <lineage>
        <taxon>Bacteria</taxon>
        <taxon>Bacillati</taxon>
        <taxon>Bacillota</taxon>
        <taxon>Bacilli</taxon>
        <taxon>Bacillales</taxon>
        <taxon>Paenibacillaceae</taxon>
        <taxon>Cohnella</taxon>
    </lineage>
</organism>
<keyword evidence="1" id="KW-0812">Transmembrane</keyword>
<keyword evidence="3" id="KW-1185">Reference proteome</keyword>
<name>A0A4Y8LNF4_9BACL</name>
<comment type="caution">
    <text evidence="2">The sequence shown here is derived from an EMBL/GenBank/DDBJ whole genome shotgun (WGS) entry which is preliminary data.</text>
</comment>
<dbReference type="AlphaFoldDB" id="A0A4Y8LNF4"/>
<dbReference type="EMBL" id="SOMN01000053">
    <property type="protein sequence ID" value="TFE19658.1"/>
    <property type="molecule type" value="Genomic_DNA"/>
</dbReference>
<protein>
    <recommendedName>
        <fullName evidence="4">DUF304 domain-containing protein</fullName>
    </recommendedName>
</protein>
<dbReference type="OrthoDB" id="7061362at2"/>
<keyword evidence="1" id="KW-1133">Transmembrane helix</keyword>
<gene>
    <name evidence="2" type="ORF">E2980_22510</name>
</gene>
<feature type="transmembrane region" description="Helical" evidence="1">
    <location>
        <begin position="24"/>
        <end position="46"/>
    </location>
</feature>
<evidence type="ECO:0000313" key="2">
    <source>
        <dbReference type="EMBL" id="TFE19658.1"/>
    </source>
</evidence>
<sequence length="184" mass="21579">MITPIPTGINFTQENGQLTITRRWFSPIIIFLLFFTILWDGFLFFFYKMMFWGGMPTFIALFPILHVAVGIGLTYSVLTGLLNKTIITVYMDELTIRHRPLPWRGNRTLHRNDILQLYCEEVSHRNGHRHSSSYRMNAVLSNQRKLVLISGISDRSQVIYFEKEIEKFMGIQDVPVAGEMRQYR</sequence>
<dbReference type="Proteomes" id="UP000297900">
    <property type="component" value="Unassembled WGS sequence"/>
</dbReference>
<reference evidence="2 3" key="1">
    <citation type="submission" date="2019-03" db="EMBL/GenBank/DDBJ databases">
        <title>Cohnella endophytica sp. nov., a novel endophytic bacterium isolated from bark of Sonneratia apetala.</title>
        <authorList>
            <person name="Tuo L."/>
        </authorList>
    </citation>
    <scope>NUCLEOTIDE SEQUENCE [LARGE SCALE GENOMIC DNA]</scope>
    <source>
        <strain evidence="2 3">CCTCC AB 208254</strain>
    </source>
</reference>
<proteinExistence type="predicted"/>
<feature type="transmembrane region" description="Helical" evidence="1">
    <location>
        <begin position="58"/>
        <end position="78"/>
    </location>
</feature>
<evidence type="ECO:0000313" key="3">
    <source>
        <dbReference type="Proteomes" id="UP000297900"/>
    </source>
</evidence>
<keyword evidence="1" id="KW-0472">Membrane</keyword>
<evidence type="ECO:0008006" key="4">
    <source>
        <dbReference type="Google" id="ProtNLM"/>
    </source>
</evidence>
<accession>A0A4Y8LNF4</accession>
<evidence type="ECO:0000256" key="1">
    <source>
        <dbReference type="SAM" id="Phobius"/>
    </source>
</evidence>
<dbReference type="RefSeq" id="WP_135154499.1">
    <property type="nucleotide sequence ID" value="NZ_SOMN01000053.1"/>
</dbReference>